<feature type="domain" description="CRAL-TRIO" evidence="1">
    <location>
        <begin position="93"/>
        <end position="257"/>
    </location>
</feature>
<organism evidence="2 3">
    <name type="scientific">Argiope bruennichi</name>
    <name type="common">Wasp spider</name>
    <name type="synonym">Aranea bruennichi</name>
    <dbReference type="NCBI Taxonomy" id="94029"/>
    <lineage>
        <taxon>Eukaryota</taxon>
        <taxon>Metazoa</taxon>
        <taxon>Ecdysozoa</taxon>
        <taxon>Arthropoda</taxon>
        <taxon>Chelicerata</taxon>
        <taxon>Arachnida</taxon>
        <taxon>Araneae</taxon>
        <taxon>Araneomorphae</taxon>
        <taxon>Entelegynae</taxon>
        <taxon>Araneoidea</taxon>
        <taxon>Araneidae</taxon>
        <taxon>Argiope</taxon>
    </lineage>
</organism>
<dbReference type="PRINTS" id="PR00180">
    <property type="entry name" value="CRETINALDHBP"/>
</dbReference>
<dbReference type="GO" id="GO:0016020">
    <property type="term" value="C:membrane"/>
    <property type="evidence" value="ECO:0007669"/>
    <property type="project" value="TreeGrafter"/>
</dbReference>
<protein>
    <submittedName>
        <fullName evidence="2">Retinaldehyde-binding protein 1 like protein</fullName>
    </submittedName>
</protein>
<dbReference type="EMBL" id="JABXBU010000011">
    <property type="protein sequence ID" value="KAF8790645.1"/>
    <property type="molecule type" value="Genomic_DNA"/>
</dbReference>
<dbReference type="InterPro" id="IPR011074">
    <property type="entry name" value="CRAL/TRIO_N_dom"/>
</dbReference>
<accession>A0A8T0FJT4</accession>
<comment type="caution">
    <text evidence="2">The sequence shown here is derived from an EMBL/GenBank/DDBJ whole genome shotgun (WGS) entry which is preliminary data.</text>
</comment>
<evidence type="ECO:0000259" key="1">
    <source>
        <dbReference type="PROSITE" id="PS50191"/>
    </source>
</evidence>
<evidence type="ECO:0000313" key="3">
    <source>
        <dbReference type="Proteomes" id="UP000807504"/>
    </source>
</evidence>
<dbReference type="InterPro" id="IPR036273">
    <property type="entry name" value="CRAL/TRIO_N_dom_sf"/>
</dbReference>
<gene>
    <name evidence="2" type="ORF">HNY73_005633</name>
</gene>
<dbReference type="Gene3D" id="1.20.5.1200">
    <property type="entry name" value="Alpha-tocopherol transfer"/>
    <property type="match status" value="1"/>
</dbReference>
<dbReference type="GO" id="GO:1902936">
    <property type="term" value="F:phosphatidylinositol bisphosphate binding"/>
    <property type="evidence" value="ECO:0007669"/>
    <property type="project" value="TreeGrafter"/>
</dbReference>
<dbReference type="InterPro" id="IPR001251">
    <property type="entry name" value="CRAL-TRIO_dom"/>
</dbReference>
<dbReference type="Pfam" id="PF00650">
    <property type="entry name" value="CRAL_TRIO"/>
    <property type="match status" value="1"/>
</dbReference>
<keyword evidence="3" id="KW-1185">Reference proteome</keyword>
<dbReference type="Proteomes" id="UP000807504">
    <property type="component" value="Unassembled WGS sequence"/>
</dbReference>
<dbReference type="Gene3D" id="3.40.525.10">
    <property type="entry name" value="CRAL-TRIO lipid binding domain"/>
    <property type="match status" value="1"/>
</dbReference>
<dbReference type="CDD" id="cd00170">
    <property type="entry name" value="SEC14"/>
    <property type="match status" value="1"/>
</dbReference>
<proteinExistence type="predicted"/>
<dbReference type="Gene3D" id="1.10.8.20">
    <property type="entry name" value="N-terminal domain of phosphatidylinositol transfer protein sec14p"/>
    <property type="match status" value="1"/>
</dbReference>
<reference evidence="2" key="1">
    <citation type="journal article" date="2020" name="bioRxiv">
        <title>Chromosome-level reference genome of the European wasp spider Argiope bruennichi: a resource for studies on range expansion and evolutionary adaptation.</title>
        <authorList>
            <person name="Sheffer M.M."/>
            <person name="Hoppe A."/>
            <person name="Krehenwinkel H."/>
            <person name="Uhl G."/>
            <person name="Kuss A.W."/>
            <person name="Jensen L."/>
            <person name="Jensen C."/>
            <person name="Gillespie R.G."/>
            <person name="Hoff K.J."/>
            <person name="Prost S."/>
        </authorList>
    </citation>
    <scope>NUCLEOTIDE SEQUENCE</scope>
</reference>
<dbReference type="SMART" id="SM01100">
    <property type="entry name" value="CRAL_TRIO_N"/>
    <property type="match status" value="1"/>
</dbReference>
<dbReference type="PANTHER" id="PTHR10174:SF208">
    <property type="entry name" value="CRAL-TRIO DOMAIN-CONTAINING PROTEIN DDB_G0278031"/>
    <property type="match status" value="1"/>
</dbReference>
<dbReference type="SUPFAM" id="SSF52087">
    <property type="entry name" value="CRAL/TRIO domain"/>
    <property type="match status" value="1"/>
</dbReference>
<dbReference type="SUPFAM" id="SSF46938">
    <property type="entry name" value="CRAL/TRIO N-terminal domain"/>
    <property type="match status" value="1"/>
</dbReference>
<dbReference type="SMART" id="SM00516">
    <property type="entry name" value="SEC14"/>
    <property type="match status" value="1"/>
</dbReference>
<dbReference type="PROSITE" id="PS50191">
    <property type="entry name" value="CRAL_TRIO"/>
    <property type="match status" value="1"/>
</dbReference>
<dbReference type="InterPro" id="IPR036865">
    <property type="entry name" value="CRAL-TRIO_dom_sf"/>
</dbReference>
<sequence length="467" mass="54353">MGGKEEFFDAVEEQNDPFDDLNETDELRKRCLHELREWAKSQPHFVNCRLDNNFLLRFLRMRKYRVDLAQQVLDKYLTVKTKFPMTYQKLDIHKPSLRDLISRGYVFPLPERDKDGRIVLFCIAKALDTTRHKQSDVFKSFLLTFEVLMECELNQKRGINYIFTQEGYQIQHALLVGLRDLQKMVHSGEKAIPLRHKELHWMNVPKYLATLFQLLKTFLSQKLQDRIILHHDISSLHDRFPTSMLPKEYGGTIPVREMTARWIEILDSKRDQILALDEMKVDESKRPKEKQSGRIIPRLGKFNPNALVVQPFAPFQTQKMDASSENNTSAGKRGLCHIFPVRKQYEVHNPPLSVSGHAARETDACLLLGESSRRCNGKPRLRLLHFVYSFLDSPVHAAAHTVRRLQSMLFLPCLCELFLMNLSQLTSGAVLQRNYDWEYASSDIVPRTNTVRLALDNLQPVRQMHIG</sequence>
<dbReference type="PANTHER" id="PTHR10174">
    <property type="entry name" value="ALPHA-TOCOPHEROL TRANSFER PROTEIN-RELATED"/>
    <property type="match status" value="1"/>
</dbReference>
<name>A0A8T0FJT4_ARGBR</name>
<reference evidence="2" key="2">
    <citation type="submission" date="2020-06" db="EMBL/GenBank/DDBJ databases">
        <authorList>
            <person name="Sheffer M."/>
        </authorList>
    </citation>
    <scope>NUCLEOTIDE SEQUENCE</scope>
</reference>
<evidence type="ECO:0000313" key="2">
    <source>
        <dbReference type="EMBL" id="KAF8790645.1"/>
    </source>
</evidence>
<dbReference type="AlphaFoldDB" id="A0A8T0FJT4"/>